<sequence length="240" mass="25399">MFVSSLFLASLSSVFVQLAVGAPTASSNGQRGICDVSGLYVHLGEYPNQLPHPQHNPKFVYLGVGTQNYTCNGSSYGSNGALAGLIDLSCTGESEYESIAIEALSRWTAESNELNGNTFAQNGGLDGINELGGYLGEHFFMGNIPRWDFSVAGGIFEGNENAFVMGAQPAAANVPAPKDTGDSNVAWLYLTRQDGELADEVYRTDTRGGVAPQSCSGSDSIQVKYVSVYWLTGSSNPPSN</sequence>
<protein>
    <recommendedName>
        <fullName evidence="4">Malate dehydrogenase</fullName>
    </recommendedName>
</protein>
<feature type="signal peptide" evidence="1">
    <location>
        <begin position="1"/>
        <end position="21"/>
    </location>
</feature>
<evidence type="ECO:0000313" key="2">
    <source>
        <dbReference type="EMBL" id="THU83568.1"/>
    </source>
</evidence>
<dbReference type="EMBL" id="ML179655">
    <property type="protein sequence ID" value="THU83568.1"/>
    <property type="molecule type" value="Genomic_DNA"/>
</dbReference>
<feature type="chain" id="PRO_5020376017" description="Malate dehydrogenase" evidence="1">
    <location>
        <begin position="22"/>
        <end position="240"/>
    </location>
</feature>
<keyword evidence="3" id="KW-1185">Reference proteome</keyword>
<reference evidence="2 3" key="1">
    <citation type="journal article" date="2019" name="Nat. Ecol. Evol.">
        <title>Megaphylogeny resolves global patterns of mushroom evolution.</title>
        <authorList>
            <person name="Varga T."/>
            <person name="Krizsan K."/>
            <person name="Foldi C."/>
            <person name="Dima B."/>
            <person name="Sanchez-Garcia M."/>
            <person name="Sanchez-Ramirez S."/>
            <person name="Szollosi G.J."/>
            <person name="Szarkandi J.G."/>
            <person name="Papp V."/>
            <person name="Albert L."/>
            <person name="Andreopoulos W."/>
            <person name="Angelini C."/>
            <person name="Antonin V."/>
            <person name="Barry K.W."/>
            <person name="Bougher N.L."/>
            <person name="Buchanan P."/>
            <person name="Buyck B."/>
            <person name="Bense V."/>
            <person name="Catcheside P."/>
            <person name="Chovatia M."/>
            <person name="Cooper J."/>
            <person name="Damon W."/>
            <person name="Desjardin D."/>
            <person name="Finy P."/>
            <person name="Geml J."/>
            <person name="Haridas S."/>
            <person name="Hughes K."/>
            <person name="Justo A."/>
            <person name="Karasinski D."/>
            <person name="Kautmanova I."/>
            <person name="Kiss B."/>
            <person name="Kocsube S."/>
            <person name="Kotiranta H."/>
            <person name="LaButti K.M."/>
            <person name="Lechner B.E."/>
            <person name="Liimatainen K."/>
            <person name="Lipzen A."/>
            <person name="Lukacs Z."/>
            <person name="Mihaltcheva S."/>
            <person name="Morgado L.N."/>
            <person name="Niskanen T."/>
            <person name="Noordeloos M.E."/>
            <person name="Ohm R.A."/>
            <person name="Ortiz-Santana B."/>
            <person name="Ovrebo C."/>
            <person name="Racz N."/>
            <person name="Riley R."/>
            <person name="Savchenko A."/>
            <person name="Shiryaev A."/>
            <person name="Soop K."/>
            <person name="Spirin V."/>
            <person name="Szebenyi C."/>
            <person name="Tomsovsky M."/>
            <person name="Tulloss R.E."/>
            <person name="Uehling J."/>
            <person name="Grigoriev I.V."/>
            <person name="Vagvolgyi C."/>
            <person name="Papp T."/>
            <person name="Martin F.M."/>
            <person name="Miettinen O."/>
            <person name="Hibbett D.S."/>
            <person name="Nagy L.G."/>
        </authorList>
    </citation>
    <scope>NUCLEOTIDE SEQUENCE [LARGE SCALE GENOMIC DNA]</scope>
    <source>
        <strain evidence="2 3">CBS 962.96</strain>
    </source>
</reference>
<proteinExistence type="predicted"/>
<dbReference type="PANTHER" id="PTHR35567:SF1">
    <property type="entry name" value="CONSERVED FUNGAL PROTEIN (AFU_ORTHOLOGUE AFUA_1G14230)"/>
    <property type="match status" value="1"/>
</dbReference>
<keyword evidence="1" id="KW-0732">Signal</keyword>
<dbReference type="Proteomes" id="UP000297245">
    <property type="component" value="Unassembled WGS sequence"/>
</dbReference>
<dbReference type="AlphaFoldDB" id="A0A4S8L654"/>
<dbReference type="OrthoDB" id="1859733at2759"/>
<evidence type="ECO:0000256" key="1">
    <source>
        <dbReference type="SAM" id="SignalP"/>
    </source>
</evidence>
<dbReference type="Pfam" id="PF11937">
    <property type="entry name" value="DUF3455"/>
    <property type="match status" value="1"/>
</dbReference>
<evidence type="ECO:0000313" key="3">
    <source>
        <dbReference type="Proteomes" id="UP000297245"/>
    </source>
</evidence>
<dbReference type="PANTHER" id="PTHR35567">
    <property type="entry name" value="MALATE DEHYDROGENASE (AFU_ORTHOLOGUE AFUA_2G13800)"/>
    <property type="match status" value="1"/>
</dbReference>
<gene>
    <name evidence="2" type="ORF">K435DRAFT_971521</name>
</gene>
<name>A0A4S8L654_DENBC</name>
<accession>A0A4S8L654</accession>
<dbReference type="InterPro" id="IPR021851">
    <property type="entry name" value="DUF3455"/>
</dbReference>
<evidence type="ECO:0008006" key="4">
    <source>
        <dbReference type="Google" id="ProtNLM"/>
    </source>
</evidence>
<organism evidence="2 3">
    <name type="scientific">Dendrothele bispora (strain CBS 962.96)</name>
    <dbReference type="NCBI Taxonomy" id="1314807"/>
    <lineage>
        <taxon>Eukaryota</taxon>
        <taxon>Fungi</taxon>
        <taxon>Dikarya</taxon>
        <taxon>Basidiomycota</taxon>
        <taxon>Agaricomycotina</taxon>
        <taxon>Agaricomycetes</taxon>
        <taxon>Agaricomycetidae</taxon>
        <taxon>Agaricales</taxon>
        <taxon>Agaricales incertae sedis</taxon>
        <taxon>Dendrothele</taxon>
    </lineage>
</organism>